<evidence type="ECO:0000313" key="11">
    <source>
        <dbReference type="Proteomes" id="UP001256673"/>
    </source>
</evidence>
<evidence type="ECO:0000256" key="7">
    <source>
        <dbReference type="SAM" id="Phobius"/>
    </source>
</evidence>
<feature type="transmembrane region" description="Helical" evidence="7">
    <location>
        <begin position="51"/>
        <end position="70"/>
    </location>
</feature>
<evidence type="ECO:0000256" key="3">
    <source>
        <dbReference type="ARBA" id="ARBA00022475"/>
    </source>
</evidence>
<evidence type="ECO:0000256" key="1">
    <source>
        <dbReference type="ARBA" id="ARBA00004651"/>
    </source>
</evidence>
<gene>
    <name evidence="10" type="ORF">RWH43_17420</name>
</gene>
<evidence type="ECO:0000313" key="10">
    <source>
        <dbReference type="EMBL" id="MDU0328543.1"/>
    </source>
</evidence>
<keyword evidence="11" id="KW-1185">Reference proteome</keyword>
<dbReference type="Gene3D" id="3.30.240.20">
    <property type="entry name" value="bsu07140 like domains"/>
    <property type="match status" value="1"/>
</dbReference>
<dbReference type="PANTHER" id="PTHR34582:SF6">
    <property type="entry name" value="UPF0702 TRANSMEMBRANE PROTEIN YCAP"/>
    <property type="match status" value="1"/>
</dbReference>
<comment type="similarity">
    <text evidence="2">Belongs to the UPF0702 family.</text>
</comment>
<dbReference type="InterPro" id="IPR048454">
    <property type="entry name" value="YetF_N"/>
</dbReference>
<comment type="caution">
    <text evidence="10">The sequence shown here is derived from an EMBL/GenBank/DDBJ whole genome shotgun (WGS) entry which is preliminary data.</text>
</comment>
<keyword evidence="6 7" id="KW-0472">Membrane</keyword>
<dbReference type="RefSeq" id="WP_316002136.1">
    <property type="nucleotide sequence ID" value="NZ_JAWDIU010000008.1"/>
</dbReference>
<evidence type="ECO:0000259" key="9">
    <source>
        <dbReference type="Pfam" id="PF20730"/>
    </source>
</evidence>
<proteinExistence type="inferred from homology"/>
<dbReference type="Pfam" id="PF04239">
    <property type="entry name" value="DUF421"/>
    <property type="match status" value="1"/>
</dbReference>
<protein>
    <submittedName>
        <fullName evidence="10">DUF421 domain-containing protein</fullName>
    </submittedName>
</protein>
<evidence type="ECO:0000256" key="4">
    <source>
        <dbReference type="ARBA" id="ARBA00022692"/>
    </source>
</evidence>
<sequence>MRADQRNVEVQSMWFDSWFDLIRIVLVGTASYASLVAILRISGKRTLAQLNAFDLIVTVALGSTFATILLSSDVSWTEGIVAMLLLVGLQLAVAWASTRWHAARALVAAAPLAVLRSGEFCSAAMRRHRLTEAEIMQAVRAAGHGDLSSIAIVILETNGTISVIPKTARGDGTALRDVT</sequence>
<name>A0ABU3S079_9MICO</name>
<keyword evidence="4 7" id="KW-0812">Transmembrane</keyword>
<organism evidence="10 11">
    <name type="scientific">Microbacterium algihabitans</name>
    <dbReference type="NCBI Taxonomy" id="3075992"/>
    <lineage>
        <taxon>Bacteria</taxon>
        <taxon>Bacillati</taxon>
        <taxon>Actinomycetota</taxon>
        <taxon>Actinomycetes</taxon>
        <taxon>Micrococcales</taxon>
        <taxon>Microbacteriaceae</taxon>
        <taxon>Microbacterium</taxon>
    </lineage>
</organism>
<keyword evidence="5 7" id="KW-1133">Transmembrane helix</keyword>
<dbReference type="Pfam" id="PF20730">
    <property type="entry name" value="YetF_N"/>
    <property type="match status" value="1"/>
</dbReference>
<evidence type="ECO:0000256" key="6">
    <source>
        <dbReference type="ARBA" id="ARBA00023136"/>
    </source>
</evidence>
<evidence type="ECO:0000256" key="2">
    <source>
        <dbReference type="ARBA" id="ARBA00006448"/>
    </source>
</evidence>
<evidence type="ECO:0000259" key="8">
    <source>
        <dbReference type="Pfam" id="PF04239"/>
    </source>
</evidence>
<feature type="domain" description="YetF C-terminal" evidence="8">
    <location>
        <begin position="99"/>
        <end position="168"/>
    </location>
</feature>
<dbReference type="PANTHER" id="PTHR34582">
    <property type="entry name" value="UPF0702 TRANSMEMBRANE PROTEIN YCAP"/>
    <property type="match status" value="1"/>
</dbReference>
<feature type="transmembrane region" description="Helical" evidence="7">
    <location>
        <begin position="21"/>
        <end position="39"/>
    </location>
</feature>
<dbReference type="Proteomes" id="UP001256673">
    <property type="component" value="Unassembled WGS sequence"/>
</dbReference>
<dbReference type="EMBL" id="JAWDIU010000008">
    <property type="protein sequence ID" value="MDU0328543.1"/>
    <property type="molecule type" value="Genomic_DNA"/>
</dbReference>
<accession>A0ABU3S079</accession>
<evidence type="ECO:0000256" key="5">
    <source>
        <dbReference type="ARBA" id="ARBA00022989"/>
    </source>
</evidence>
<reference evidence="10 11" key="1">
    <citation type="submission" date="2023-09" db="EMBL/GenBank/DDBJ databases">
        <title>Microbacterium fusihabitans sp. nov., Microbacterium phycihabitans sp. nov., and Microbacterium cervinum sp. nov., isolated from dried seaweeds of beach.</title>
        <authorList>
            <person name="Lee S.D."/>
        </authorList>
    </citation>
    <scope>NUCLEOTIDE SEQUENCE [LARGE SCALE GENOMIC DNA]</scope>
    <source>
        <strain evidence="10 11">KSW2-21</strain>
    </source>
</reference>
<comment type="subcellular location">
    <subcellularLocation>
        <location evidence="1">Cell membrane</location>
        <topology evidence="1">Multi-pass membrane protein</topology>
    </subcellularLocation>
</comment>
<dbReference type="InterPro" id="IPR023090">
    <property type="entry name" value="UPF0702_alpha/beta_dom_sf"/>
</dbReference>
<feature type="domain" description="YetF-like N-terminal transmembrane" evidence="9">
    <location>
        <begin position="33"/>
        <end position="94"/>
    </location>
</feature>
<keyword evidence="3" id="KW-1003">Cell membrane</keyword>
<feature type="transmembrane region" description="Helical" evidence="7">
    <location>
        <begin position="76"/>
        <end position="96"/>
    </location>
</feature>
<dbReference type="InterPro" id="IPR007353">
    <property type="entry name" value="DUF421"/>
</dbReference>